<protein>
    <recommendedName>
        <fullName evidence="3">Protein kinase domain-containing protein</fullName>
    </recommendedName>
</protein>
<dbReference type="PROSITE" id="PS50011">
    <property type="entry name" value="PROTEIN_KINASE_DOM"/>
    <property type="match status" value="1"/>
</dbReference>
<dbReference type="Gene3D" id="3.30.200.20">
    <property type="entry name" value="Phosphorylase Kinase, domain 1"/>
    <property type="match status" value="1"/>
</dbReference>
<feature type="region of interest" description="Disordered" evidence="2">
    <location>
        <begin position="143"/>
        <end position="166"/>
    </location>
</feature>
<evidence type="ECO:0000313" key="4">
    <source>
        <dbReference type="EMBL" id="GMI20472.1"/>
    </source>
</evidence>
<evidence type="ECO:0000313" key="5">
    <source>
        <dbReference type="Proteomes" id="UP001165060"/>
    </source>
</evidence>
<feature type="compositionally biased region" description="Polar residues" evidence="2">
    <location>
        <begin position="147"/>
        <end position="162"/>
    </location>
</feature>
<reference evidence="4 5" key="1">
    <citation type="journal article" date="2023" name="Commun. Biol.">
        <title>Genome analysis of Parmales, the sister group of diatoms, reveals the evolutionary specialization of diatoms from phago-mixotrophs to photoautotrophs.</title>
        <authorList>
            <person name="Ban H."/>
            <person name="Sato S."/>
            <person name="Yoshikawa S."/>
            <person name="Yamada K."/>
            <person name="Nakamura Y."/>
            <person name="Ichinomiya M."/>
            <person name="Sato N."/>
            <person name="Blanc-Mathieu R."/>
            <person name="Endo H."/>
            <person name="Kuwata A."/>
            <person name="Ogata H."/>
        </authorList>
    </citation>
    <scope>NUCLEOTIDE SEQUENCE [LARGE SCALE GENOMIC DNA]</scope>
</reference>
<feature type="compositionally biased region" description="Low complexity" evidence="2">
    <location>
        <begin position="82"/>
        <end position="102"/>
    </location>
</feature>
<dbReference type="EMBL" id="BRYB01000009">
    <property type="protein sequence ID" value="GMI20472.1"/>
    <property type="molecule type" value="Genomic_DNA"/>
</dbReference>
<comment type="caution">
    <text evidence="4">The sequence shown here is derived from an EMBL/GenBank/DDBJ whole genome shotgun (WGS) entry which is preliminary data.</text>
</comment>
<keyword evidence="1" id="KW-0067">ATP-binding</keyword>
<keyword evidence="5" id="KW-1185">Reference proteome</keyword>
<dbReference type="InterPro" id="IPR011009">
    <property type="entry name" value="Kinase-like_dom_sf"/>
</dbReference>
<feature type="compositionally biased region" description="Low complexity" evidence="2">
    <location>
        <begin position="22"/>
        <end position="37"/>
    </location>
</feature>
<name>A0ABQ6M6K1_9STRA</name>
<organism evidence="4 5">
    <name type="scientific">Tetraparma gracilis</name>
    <dbReference type="NCBI Taxonomy" id="2962635"/>
    <lineage>
        <taxon>Eukaryota</taxon>
        <taxon>Sar</taxon>
        <taxon>Stramenopiles</taxon>
        <taxon>Ochrophyta</taxon>
        <taxon>Bolidophyceae</taxon>
        <taxon>Parmales</taxon>
        <taxon>Triparmaceae</taxon>
        <taxon>Tetraparma</taxon>
    </lineage>
</organism>
<accession>A0ABQ6M6K1</accession>
<feature type="binding site" evidence="1">
    <location>
        <position position="252"/>
    </location>
    <ligand>
        <name>ATP</name>
        <dbReference type="ChEBI" id="CHEBI:30616"/>
    </ligand>
</feature>
<evidence type="ECO:0000259" key="3">
    <source>
        <dbReference type="PROSITE" id="PS50011"/>
    </source>
</evidence>
<dbReference type="InterPro" id="IPR000719">
    <property type="entry name" value="Prot_kinase_dom"/>
</dbReference>
<feature type="domain" description="Protein kinase" evidence="3">
    <location>
        <begin position="223"/>
        <end position="289"/>
    </location>
</feature>
<sequence length="289" mass="29877">MHPSPARSSPPLMKKPRLQDLSVSSSSSFAPSFSGYPSAPPSPPRALFSNPPSGALSLGRSDSFVPSMQSLPSLGRSDSFVPALHSAAPPALPASALPPSLLVDTARGRWGADDLDSPTLDPRGPAPMDNLDTPPAVRLGLGRKGSGASSLGFSQPPLSQGPSDAGCALSQATADGDCYDVNDLNNSAMSDDSEAEAFERPLAVQLPLESPRADALGDPDASARFLSTLGTGAFGSVSKVRCKIDSQLYAIKSSTRPSAHSSGLRTRQLKEVNALAMLAGSDHARHIVR</sequence>
<dbReference type="InterPro" id="IPR017441">
    <property type="entry name" value="Protein_kinase_ATP_BS"/>
</dbReference>
<gene>
    <name evidence="4" type="ORF">TeGR_g14545</name>
</gene>
<keyword evidence="1" id="KW-0547">Nucleotide-binding</keyword>
<dbReference type="SUPFAM" id="SSF56112">
    <property type="entry name" value="Protein kinase-like (PK-like)"/>
    <property type="match status" value="1"/>
</dbReference>
<evidence type="ECO:0000256" key="2">
    <source>
        <dbReference type="SAM" id="MobiDB-lite"/>
    </source>
</evidence>
<feature type="region of interest" description="Disordered" evidence="2">
    <location>
        <begin position="1"/>
        <end position="130"/>
    </location>
</feature>
<proteinExistence type="predicted"/>
<dbReference type="Proteomes" id="UP001165060">
    <property type="component" value="Unassembled WGS sequence"/>
</dbReference>
<dbReference type="PROSITE" id="PS00107">
    <property type="entry name" value="PROTEIN_KINASE_ATP"/>
    <property type="match status" value="1"/>
</dbReference>
<evidence type="ECO:0000256" key="1">
    <source>
        <dbReference type="PROSITE-ProRule" id="PRU10141"/>
    </source>
</evidence>